<dbReference type="EMBL" id="JAQQWI010000018">
    <property type="protein sequence ID" value="KAK8002048.1"/>
    <property type="molecule type" value="Genomic_DNA"/>
</dbReference>
<evidence type="ECO:0000313" key="2">
    <source>
        <dbReference type="EMBL" id="KAK8002048.1"/>
    </source>
</evidence>
<organism evidence="2 3">
    <name type="scientific">Apiospora marii</name>
    <dbReference type="NCBI Taxonomy" id="335849"/>
    <lineage>
        <taxon>Eukaryota</taxon>
        <taxon>Fungi</taxon>
        <taxon>Dikarya</taxon>
        <taxon>Ascomycota</taxon>
        <taxon>Pezizomycotina</taxon>
        <taxon>Sordariomycetes</taxon>
        <taxon>Xylariomycetidae</taxon>
        <taxon>Amphisphaeriales</taxon>
        <taxon>Apiosporaceae</taxon>
        <taxon>Apiospora</taxon>
    </lineage>
</organism>
<evidence type="ECO:0000313" key="3">
    <source>
        <dbReference type="Proteomes" id="UP001396898"/>
    </source>
</evidence>
<comment type="caution">
    <text evidence="2">The sequence shown here is derived from an EMBL/GenBank/DDBJ whole genome shotgun (WGS) entry which is preliminary data.</text>
</comment>
<keyword evidence="3" id="KW-1185">Reference proteome</keyword>
<evidence type="ECO:0000259" key="1">
    <source>
        <dbReference type="PROSITE" id="PS50181"/>
    </source>
</evidence>
<dbReference type="Proteomes" id="UP001396898">
    <property type="component" value="Unassembled WGS sequence"/>
</dbReference>
<reference evidence="2 3" key="1">
    <citation type="submission" date="2023-01" db="EMBL/GenBank/DDBJ databases">
        <title>Analysis of 21 Apiospora genomes using comparative genomics revels a genus with tremendous synthesis potential of carbohydrate active enzymes and secondary metabolites.</title>
        <authorList>
            <person name="Sorensen T."/>
        </authorList>
    </citation>
    <scope>NUCLEOTIDE SEQUENCE [LARGE SCALE GENOMIC DNA]</scope>
    <source>
        <strain evidence="2 3">CBS 20057</strain>
    </source>
</reference>
<proteinExistence type="predicted"/>
<feature type="domain" description="F-box" evidence="1">
    <location>
        <begin position="3"/>
        <end position="48"/>
    </location>
</feature>
<accession>A0ABR1R8I8</accession>
<sequence length="497" mass="54838">MASGTFQTLPEELLSEIEQALPFQDRLQLSAVDSRLRRCLTPGLYTTIRFSNRLDEQRAVADIIAKYGQYARGLALTLDLAVPEPEEGIDETEEPMTTTGDADWSARGLPNFTRDLLTGKTLPGISSFSIRFLADPGGEVGFRGAELEYDDWVGMWGPMAPEDPAEELAEEEGLPGWRQCLAATWRALADNPGTIRHLSVPNLVLAPSSAWQTPAWAAFMGRLESLSLGMWDVKGILDDGEYECQDVKDMLDRHWYCHATALRRLEIVAGPGNLYATAVWGDETVSFENDAPKLPSLRELRIVNCLLSDAMARLIATRAVMGLGRIELVGCAAGAPYVDTQDPCWESFFLSIPSFINLSGGPRWNAAVESRLASGRGLLEIEDFVLLHGRTTAELWKMGEAEAYMLEKRGITGAGLGFHELKNLRLVRDGRERIRQLRKAGRDVNENELIFPYAFRDPRSGSIEFGVSPTVIRASGGKDAAAFKALMDLVKTRGERG</sequence>
<gene>
    <name evidence="2" type="ORF">PG991_014270</name>
</gene>
<dbReference type="InterPro" id="IPR001810">
    <property type="entry name" value="F-box_dom"/>
</dbReference>
<name>A0ABR1R8I8_9PEZI</name>
<protein>
    <recommendedName>
        <fullName evidence="1">F-box domain-containing protein</fullName>
    </recommendedName>
</protein>
<dbReference type="PROSITE" id="PS50181">
    <property type="entry name" value="FBOX"/>
    <property type="match status" value="1"/>
</dbReference>